<dbReference type="NCBIfam" id="TIGR00377">
    <property type="entry name" value="ant_ant_sig"/>
    <property type="match status" value="1"/>
</dbReference>
<dbReference type="InterPro" id="IPR003658">
    <property type="entry name" value="Anti-sigma_ant"/>
</dbReference>
<dbReference type="AlphaFoldDB" id="A0A4R2S1Y5"/>
<evidence type="ECO:0000313" key="7">
    <source>
        <dbReference type="Proteomes" id="UP000294746"/>
    </source>
</evidence>
<dbReference type="RefSeq" id="WP_165873772.1">
    <property type="nucleotide sequence ID" value="NZ_SLXV01000034.1"/>
</dbReference>
<name>A0A4R2S1Y5_9BACL</name>
<dbReference type="Gene3D" id="3.30.750.24">
    <property type="entry name" value="STAS domain"/>
    <property type="match status" value="1"/>
</dbReference>
<keyword evidence="2" id="KW-0597">Phosphoprotein</keyword>
<dbReference type="Pfam" id="PF01740">
    <property type="entry name" value="STAS"/>
    <property type="match status" value="1"/>
</dbReference>
<evidence type="ECO:0000256" key="4">
    <source>
        <dbReference type="RuleBase" id="RU003749"/>
    </source>
</evidence>
<proteinExistence type="inferred from homology"/>
<dbReference type="Proteomes" id="UP000294746">
    <property type="component" value="Unassembled WGS sequence"/>
</dbReference>
<evidence type="ECO:0000313" key="6">
    <source>
        <dbReference type="EMBL" id="TCP65325.1"/>
    </source>
</evidence>
<dbReference type="CDD" id="cd07043">
    <property type="entry name" value="STAS_anti-anti-sigma_factors"/>
    <property type="match status" value="1"/>
</dbReference>
<dbReference type="PROSITE" id="PS50801">
    <property type="entry name" value="STAS"/>
    <property type="match status" value="1"/>
</dbReference>
<dbReference type="GO" id="GO:0043856">
    <property type="term" value="F:anti-sigma factor antagonist activity"/>
    <property type="evidence" value="ECO:0007669"/>
    <property type="project" value="InterPro"/>
</dbReference>
<dbReference type="SUPFAM" id="SSF52091">
    <property type="entry name" value="SpoIIaa-like"/>
    <property type="match status" value="1"/>
</dbReference>
<reference evidence="6 7" key="1">
    <citation type="submission" date="2019-03" db="EMBL/GenBank/DDBJ databases">
        <title>Genomic Encyclopedia of Type Strains, Phase IV (KMG-IV): sequencing the most valuable type-strain genomes for metagenomic binning, comparative biology and taxonomic classification.</title>
        <authorList>
            <person name="Goeker M."/>
        </authorList>
    </citation>
    <scope>NUCLEOTIDE SEQUENCE [LARGE SCALE GENOMIC DNA]</scope>
    <source>
        <strain evidence="6 7">DSM 46831</strain>
    </source>
</reference>
<comment type="similarity">
    <text evidence="1 4">Belongs to the anti-sigma-factor antagonist family.</text>
</comment>
<accession>A0A4R2S1Y5</accession>
<dbReference type="InterPro" id="IPR036513">
    <property type="entry name" value="STAS_dom_sf"/>
</dbReference>
<organism evidence="6 7">
    <name type="scientific">Baia soyae</name>
    <dbReference type="NCBI Taxonomy" id="1544746"/>
    <lineage>
        <taxon>Bacteria</taxon>
        <taxon>Bacillati</taxon>
        <taxon>Bacillota</taxon>
        <taxon>Bacilli</taxon>
        <taxon>Bacillales</taxon>
        <taxon>Thermoactinomycetaceae</taxon>
        <taxon>Baia</taxon>
    </lineage>
</organism>
<feature type="domain" description="STAS" evidence="5">
    <location>
        <begin position="17"/>
        <end position="111"/>
    </location>
</feature>
<evidence type="ECO:0000256" key="1">
    <source>
        <dbReference type="ARBA" id="ARBA00009013"/>
    </source>
</evidence>
<comment type="caution">
    <text evidence="6">The sequence shown here is derived from an EMBL/GenBank/DDBJ whole genome shotgun (WGS) entry which is preliminary data.</text>
</comment>
<sequence length="111" mass="12195">MNITIREHSEREHTIDLTVFGEVDVYTAPQLREKLLTLCQGGSNIHLDLAGVDYIDSTGLGVLIGAYKAQKSSGGKLIISGMNSRLTRLFRITGLQEIMEFGPDNQEDGKS</sequence>
<dbReference type="InterPro" id="IPR002645">
    <property type="entry name" value="STAS_dom"/>
</dbReference>
<gene>
    <name evidence="6" type="ORF">EDD57_13411</name>
</gene>
<evidence type="ECO:0000259" key="5">
    <source>
        <dbReference type="PROSITE" id="PS50801"/>
    </source>
</evidence>
<evidence type="ECO:0000256" key="3">
    <source>
        <dbReference type="ARBA" id="ARBA00024670"/>
    </source>
</evidence>
<dbReference type="EMBL" id="SLXV01000034">
    <property type="protein sequence ID" value="TCP65325.1"/>
    <property type="molecule type" value="Genomic_DNA"/>
</dbReference>
<evidence type="ECO:0000256" key="2">
    <source>
        <dbReference type="ARBA" id="ARBA00022553"/>
    </source>
</evidence>
<keyword evidence="7" id="KW-1185">Reference proteome</keyword>
<comment type="function">
    <text evidence="3">Positive regulator of sigma-B activity. Non-phosphorylated RsbV binds to RsbW, preventing its association with sigma-B. When phosphorylated, releases RsbW, which is then free to complex with and inactivate sigma-B.</text>
</comment>
<dbReference type="PANTHER" id="PTHR33495:SF9">
    <property type="entry name" value="ANTI-SIGMA-B FACTOR ANTAGONIST"/>
    <property type="match status" value="1"/>
</dbReference>
<protein>
    <recommendedName>
        <fullName evidence="4">Anti-sigma factor antagonist</fullName>
    </recommendedName>
</protein>
<dbReference type="PANTHER" id="PTHR33495">
    <property type="entry name" value="ANTI-SIGMA FACTOR ANTAGONIST TM_1081-RELATED-RELATED"/>
    <property type="match status" value="1"/>
</dbReference>